<dbReference type="InterPro" id="IPR005176">
    <property type="entry name" value="PONY_dom"/>
</dbReference>
<dbReference type="PANTHER" id="PTHR12281:SF12">
    <property type="entry name" value="DEFECTIVE IN CULLIN NEDDYLATION PROTEIN"/>
    <property type="match status" value="1"/>
</dbReference>
<protein>
    <recommendedName>
        <fullName evidence="1">Defective in cullin neddylation protein</fullName>
    </recommendedName>
</protein>
<dbReference type="Gene3D" id="1.10.238.10">
    <property type="entry name" value="EF-hand"/>
    <property type="match status" value="1"/>
</dbReference>
<dbReference type="EnsemblMetazoa" id="GPAI002202-RA">
    <property type="protein sequence ID" value="GPAI002202-PA"/>
    <property type="gene ID" value="GPAI002202"/>
</dbReference>
<comment type="function">
    <text evidence="1">Neddylation of cullins play an essential role in the regulation of SCF-type complexes activity.</text>
</comment>
<dbReference type="GO" id="GO:0031624">
    <property type="term" value="F:ubiquitin conjugating enzyme binding"/>
    <property type="evidence" value="ECO:0007669"/>
    <property type="project" value="TreeGrafter"/>
</dbReference>
<dbReference type="AlphaFoldDB" id="A0A1A9Z302"/>
<accession>A0A1A9Z302</accession>
<feature type="compositionally biased region" description="Basic and acidic residues" evidence="2">
    <location>
        <begin position="9"/>
        <end position="19"/>
    </location>
</feature>
<dbReference type="GO" id="GO:0097602">
    <property type="term" value="F:cullin family protein binding"/>
    <property type="evidence" value="ECO:0007669"/>
    <property type="project" value="TreeGrafter"/>
</dbReference>
<feature type="compositionally biased region" description="Low complexity" evidence="2">
    <location>
        <begin position="25"/>
        <end position="40"/>
    </location>
</feature>
<evidence type="ECO:0000259" key="3">
    <source>
        <dbReference type="PROSITE" id="PS51229"/>
    </source>
</evidence>
<evidence type="ECO:0000256" key="1">
    <source>
        <dbReference type="RuleBase" id="RU410713"/>
    </source>
</evidence>
<dbReference type="InterPro" id="IPR014764">
    <property type="entry name" value="DCN-prot"/>
</dbReference>
<dbReference type="GO" id="GO:0000151">
    <property type="term" value="C:ubiquitin ligase complex"/>
    <property type="evidence" value="ECO:0007669"/>
    <property type="project" value="TreeGrafter"/>
</dbReference>
<dbReference type="VEuPathDB" id="VectorBase:GPAI002202"/>
<dbReference type="GO" id="GO:0045116">
    <property type="term" value="P:protein neddylation"/>
    <property type="evidence" value="ECO:0007669"/>
    <property type="project" value="TreeGrafter"/>
</dbReference>
<dbReference type="Pfam" id="PF03556">
    <property type="entry name" value="Cullin_binding"/>
    <property type="match status" value="1"/>
</dbReference>
<feature type="domain" description="DCUN1" evidence="3">
    <location>
        <begin position="78"/>
        <end position="267"/>
    </location>
</feature>
<dbReference type="FunFam" id="1.10.238.200:FF:000002">
    <property type="entry name" value="DCN1-like protein"/>
    <property type="match status" value="1"/>
</dbReference>
<organism evidence="4 5">
    <name type="scientific">Glossina pallidipes</name>
    <name type="common">Tsetse fly</name>
    <dbReference type="NCBI Taxonomy" id="7398"/>
    <lineage>
        <taxon>Eukaryota</taxon>
        <taxon>Metazoa</taxon>
        <taxon>Ecdysozoa</taxon>
        <taxon>Arthropoda</taxon>
        <taxon>Hexapoda</taxon>
        <taxon>Insecta</taxon>
        <taxon>Pterygota</taxon>
        <taxon>Neoptera</taxon>
        <taxon>Endopterygota</taxon>
        <taxon>Diptera</taxon>
        <taxon>Brachycera</taxon>
        <taxon>Muscomorpha</taxon>
        <taxon>Hippoboscoidea</taxon>
        <taxon>Glossinidae</taxon>
        <taxon>Glossina</taxon>
    </lineage>
</organism>
<reference evidence="5" key="1">
    <citation type="submission" date="2014-03" db="EMBL/GenBank/DDBJ databases">
        <authorList>
            <person name="Aksoy S."/>
            <person name="Warren W."/>
            <person name="Wilson R.K."/>
        </authorList>
    </citation>
    <scope>NUCLEOTIDE SEQUENCE [LARGE SCALE GENOMIC DNA]</scope>
    <source>
        <strain evidence="5">IAEA</strain>
    </source>
</reference>
<dbReference type="InterPro" id="IPR042460">
    <property type="entry name" value="DCN1-like_PONY"/>
</dbReference>
<dbReference type="Proteomes" id="UP000092445">
    <property type="component" value="Unassembled WGS sequence"/>
</dbReference>
<reference evidence="4" key="2">
    <citation type="submission" date="2020-05" db="UniProtKB">
        <authorList>
            <consortium name="EnsemblMetazoa"/>
        </authorList>
    </citation>
    <scope>IDENTIFICATION</scope>
    <source>
        <strain evidence="4">IAEA</strain>
    </source>
</reference>
<dbReference type="PROSITE" id="PS51229">
    <property type="entry name" value="DCUN1"/>
    <property type="match status" value="1"/>
</dbReference>
<evidence type="ECO:0000313" key="4">
    <source>
        <dbReference type="EnsemblMetazoa" id="GPAI002202-PA"/>
    </source>
</evidence>
<dbReference type="Gene3D" id="1.10.238.200">
    <property type="entry name" value="Cullin, PONY binding domain"/>
    <property type="match status" value="1"/>
</dbReference>
<dbReference type="PANTHER" id="PTHR12281">
    <property type="entry name" value="RP42 RELATED"/>
    <property type="match status" value="1"/>
</dbReference>
<evidence type="ECO:0000256" key="2">
    <source>
        <dbReference type="SAM" id="MobiDB-lite"/>
    </source>
</evidence>
<name>A0A1A9Z302_GLOPL</name>
<dbReference type="STRING" id="7398.A0A1A9Z302"/>
<dbReference type="GO" id="GO:0032182">
    <property type="term" value="F:ubiquitin-like protein binding"/>
    <property type="evidence" value="ECO:0007669"/>
    <property type="project" value="TreeGrafter"/>
</dbReference>
<keyword evidence="5" id="KW-1185">Reference proteome</keyword>
<evidence type="ECO:0000313" key="5">
    <source>
        <dbReference type="Proteomes" id="UP000092445"/>
    </source>
</evidence>
<feature type="region of interest" description="Disordered" evidence="2">
    <location>
        <begin position="1"/>
        <end position="45"/>
    </location>
</feature>
<proteinExistence type="predicted"/>
<sequence length="279" mass="32734">MPRGRRRINHDMGEDERQPSKRQRNNYSSATMTTTTTQNTSRRHIKAEDTFSHKRCLAWFREYTNPDEPDTLGEQKKKKKKKKNSNFTFYLKCLRMAGCIGPDGMEKFCEDIGVEPENVVMLVLAYKMGATQMGFFSQYEWLKGLTELECDSAAKMQLKLDYLKNILNDPNVFKSIYRYAYDFAKDSDQRSMDTATAKAMLQLLLGKHWPLYTQFAQFLDQSKYKVINKDQWCNILEFSRTINIDLTNYDIDGAWPVMLDEFVEWLRQQRTCTSTTILS</sequence>